<keyword evidence="1" id="KW-0472">Membrane</keyword>
<protein>
    <submittedName>
        <fullName evidence="2">Uncharacterized protein</fullName>
    </submittedName>
</protein>
<sequence length="55" mass="6510">MVAVVINIQLMTCLFLMNLMIGKIFKFFYILFQSDREKFEEKIKCCSGVSLKRQL</sequence>
<gene>
    <name evidence="2" type="ORF">HNQ38_000611</name>
</gene>
<name>A0A7W8FG75_9BACT</name>
<organism evidence="2 3">
    <name type="scientific">Desulfovibrio intestinalis</name>
    <dbReference type="NCBI Taxonomy" id="58621"/>
    <lineage>
        <taxon>Bacteria</taxon>
        <taxon>Pseudomonadati</taxon>
        <taxon>Thermodesulfobacteriota</taxon>
        <taxon>Desulfovibrionia</taxon>
        <taxon>Desulfovibrionales</taxon>
        <taxon>Desulfovibrionaceae</taxon>
        <taxon>Desulfovibrio</taxon>
    </lineage>
</organism>
<accession>A0A7W8FG75</accession>
<keyword evidence="3" id="KW-1185">Reference proteome</keyword>
<evidence type="ECO:0000313" key="2">
    <source>
        <dbReference type="EMBL" id="MBB5142532.1"/>
    </source>
</evidence>
<reference evidence="2 3" key="1">
    <citation type="submission" date="2020-08" db="EMBL/GenBank/DDBJ databases">
        <title>Genomic Encyclopedia of Type Strains, Phase IV (KMG-IV): sequencing the most valuable type-strain genomes for metagenomic binning, comparative biology and taxonomic classification.</title>
        <authorList>
            <person name="Goeker M."/>
        </authorList>
    </citation>
    <scope>NUCLEOTIDE SEQUENCE [LARGE SCALE GENOMIC DNA]</scope>
    <source>
        <strain evidence="2 3">DSM 11275</strain>
    </source>
</reference>
<feature type="transmembrane region" description="Helical" evidence="1">
    <location>
        <begin position="6"/>
        <end position="32"/>
    </location>
</feature>
<proteinExistence type="predicted"/>
<evidence type="ECO:0000256" key="1">
    <source>
        <dbReference type="SAM" id="Phobius"/>
    </source>
</evidence>
<comment type="caution">
    <text evidence="2">The sequence shown here is derived from an EMBL/GenBank/DDBJ whole genome shotgun (WGS) entry which is preliminary data.</text>
</comment>
<dbReference type="EMBL" id="JACHGO010000002">
    <property type="protein sequence ID" value="MBB5142532.1"/>
    <property type="molecule type" value="Genomic_DNA"/>
</dbReference>
<dbReference type="AlphaFoldDB" id="A0A7W8FG75"/>
<dbReference type="Proteomes" id="UP000539075">
    <property type="component" value="Unassembled WGS sequence"/>
</dbReference>
<evidence type="ECO:0000313" key="3">
    <source>
        <dbReference type="Proteomes" id="UP000539075"/>
    </source>
</evidence>
<keyword evidence="1" id="KW-0812">Transmembrane</keyword>
<keyword evidence="1" id="KW-1133">Transmembrane helix</keyword>